<gene>
    <name evidence="2" type="ORF">VIBNISOn1_840023</name>
</gene>
<dbReference type="EMBL" id="CAOF01000180">
    <property type="protein sequence ID" value="CCO49618.1"/>
    <property type="molecule type" value="Genomic_DNA"/>
</dbReference>
<sequence length="276" mass="30449">MRLSLTSWSMPQCSLDEACAISNALGIGSLDIGYFYRSAIDKSAVLSSPDTCAKTIKELPLDVPCLYHLFGESLEDRNLALALASSLDKNKKDFSKVLEFCQQAGIETAFILPGVVNPGQTRGDAIKQSAENLNVLVEMSKGTGVQVAIEPHVHSCIESPAQTEALLDEVEGLKLVLDHAHYVCLGYRQEEIDPLLAHAAHIHLRQAKMGYLQTRLEQGTINYLDVFAQLAALNYQGYLALEYVHQDYMGTLHEDVLSETIKLRDVFSNWKEAAHG</sequence>
<dbReference type="InterPro" id="IPR013022">
    <property type="entry name" value="Xyl_isomerase-like_TIM-brl"/>
</dbReference>
<name>A0AAV2VYD8_9VIBR</name>
<evidence type="ECO:0000313" key="3">
    <source>
        <dbReference type="Proteomes" id="UP000018211"/>
    </source>
</evidence>
<keyword evidence="2" id="KW-0413">Isomerase</keyword>
<dbReference type="PANTHER" id="PTHR12110">
    <property type="entry name" value="HYDROXYPYRUVATE ISOMERASE"/>
    <property type="match status" value="1"/>
</dbReference>
<dbReference type="Gene3D" id="3.20.20.150">
    <property type="entry name" value="Divalent-metal-dependent TIM barrel enzymes"/>
    <property type="match status" value="1"/>
</dbReference>
<protein>
    <submittedName>
        <fullName evidence="2">Xylose isomerase</fullName>
    </submittedName>
</protein>
<comment type="caution">
    <text evidence="2">The sequence shown here is derived from an EMBL/GenBank/DDBJ whole genome shotgun (WGS) entry which is preliminary data.</text>
</comment>
<dbReference type="GO" id="GO:0016853">
    <property type="term" value="F:isomerase activity"/>
    <property type="evidence" value="ECO:0007669"/>
    <property type="project" value="UniProtKB-KW"/>
</dbReference>
<dbReference type="RefSeq" id="WP_022613683.1">
    <property type="nucleotide sequence ID" value="NZ_LK391965.1"/>
</dbReference>
<dbReference type="Proteomes" id="UP000018211">
    <property type="component" value="Unassembled WGS sequence"/>
</dbReference>
<accession>A0AAV2VYD8</accession>
<dbReference type="AlphaFoldDB" id="A0AAV2VYD8"/>
<dbReference type="InterPro" id="IPR036237">
    <property type="entry name" value="Xyl_isomerase-like_sf"/>
</dbReference>
<dbReference type="SUPFAM" id="SSF51658">
    <property type="entry name" value="Xylose isomerase-like"/>
    <property type="match status" value="1"/>
</dbReference>
<dbReference type="Pfam" id="PF01261">
    <property type="entry name" value="AP_endonuc_2"/>
    <property type="match status" value="1"/>
</dbReference>
<organism evidence="2 3">
    <name type="scientific">Vibrio nigripulchritudo SOn1</name>
    <dbReference type="NCBI Taxonomy" id="1238450"/>
    <lineage>
        <taxon>Bacteria</taxon>
        <taxon>Pseudomonadati</taxon>
        <taxon>Pseudomonadota</taxon>
        <taxon>Gammaproteobacteria</taxon>
        <taxon>Vibrionales</taxon>
        <taxon>Vibrionaceae</taxon>
        <taxon>Vibrio</taxon>
    </lineage>
</organism>
<reference evidence="2 3" key="1">
    <citation type="journal article" date="2013" name="ISME J.">
        <title>Comparative genomics of pathogenic lineages of Vibrio nigripulchritudo identifies virulence-associated traits.</title>
        <authorList>
            <person name="Goudenege D."/>
            <person name="Labreuche Y."/>
            <person name="Krin E."/>
            <person name="Ansquer D."/>
            <person name="Mangenot S."/>
            <person name="Calteau A."/>
            <person name="Medigue C."/>
            <person name="Mazel D."/>
            <person name="Polz M.F."/>
            <person name="Le Roux F."/>
        </authorList>
    </citation>
    <scope>NUCLEOTIDE SEQUENCE [LARGE SCALE GENOMIC DNA]</scope>
    <source>
        <strain evidence="2 3">SOn1</strain>
    </source>
</reference>
<evidence type="ECO:0000313" key="2">
    <source>
        <dbReference type="EMBL" id="CCO49618.1"/>
    </source>
</evidence>
<dbReference type="InterPro" id="IPR050312">
    <property type="entry name" value="IolE/XylAMocC-like"/>
</dbReference>
<proteinExistence type="predicted"/>
<feature type="domain" description="Xylose isomerase-like TIM barrel" evidence="1">
    <location>
        <begin position="50"/>
        <end position="247"/>
    </location>
</feature>
<evidence type="ECO:0000259" key="1">
    <source>
        <dbReference type="Pfam" id="PF01261"/>
    </source>
</evidence>